<dbReference type="InterPro" id="IPR003108">
    <property type="entry name" value="GAR_dom"/>
</dbReference>
<feature type="compositionally biased region" description="Polar residues" evidence="6">
    <location>
        <begin position="399"/>
        <end position="415"/>
    </location>
</feature>
<evidence type="ECO:0000259" key="8">
    <source>
        <dbReference type="PROSITE" id="PS51460"/>
    </source>
</evidence>
<evidence type="ECO:0000259" key="7">
    <source>
        <dbReference type="PROSITE" id="PS50021"/>
    </source>
</evidence>
<feature type="region of interest" description="Disordered" evidence="6">
    <location>
        <begin position="529"/>
        <end position="629"/>
    </location>
</feature>
<proteinExistence type="inferred from homology"/>
<dbReference type="FunFam" id="3.30.920.20:FF:000003">
    <property type="entry name" value="Growth arrest-specific 2 like 3"/>
    <property type="match status" value="1"/>
</dbReference>
<evidence type="ECO:0000256" key="3">
    <source>
        <dbReference type="ARBA" id="ARBA00022553"/>
    </source>
</evidence>
<dbReference type="SMART" id="SM00033">
    <property type="entry name" value="CH"/>
    <property type="match status" value="1"/>
</dbReference>
<evidence type="ECO:0000313" key="10">
    <source>
        <dbReference type="Proteomes" id="UP000287033"/>
    </source>
</evidence>
<dbReference type="FunFam" id="1.10.418.10:FF:000052">
    <property type="entry name" value="Growth arrest specific 2"/>
    <property type="match status" value="1"/>
</dbReference>
<comment type="subcellular location">
    <subcellularLocation>
        <location evidence="1">Cytoplasm</location>
        <location evidence="1">Cytoskeleton</location>
    </subcellularLocation>
</comment>
<dbReference type="GO" id="GO:0051015">
    <property type="term" value="F:actin filament binding"/>
    <property type="evidence" value="ECO:0007669"/>
    <property type="project" value="TreeGrafter"/>
</dbReference>
<feature type="domain" description="Calponin-homology (CH)" evidence="7">
    <location>
        <begin position="49"/>
        <end position="170"/>
    </location>
</feature>
<dbReference type="OrthoDB" id="2250192at2759"/>
<evidence type="ECO:0000256" key="4">
    <source>
        <dbReference type="ARBA" id="ARBA00023212"/>
    </source>
</evidence>
<evidence type="ECO:0000256" key="6">
    <source>
        <dbReference type="SAM" id="MobiDB-lite"/>
    </source>
</evidence>
<keyword evidence="2" id="KW-0963">Cytoplasm</keyword>
<feature type="compositionally biased region" description="Polar residues" evidence="6">
    <location>
        <begin position="470"/>
        <end position="498"/>
    </location>
</feature>
<dbReference type="GO" id="GO:0008093">
    <property type="term" value="F:cytoskeletal anchor activity"/>
    <property type="evidence" value="ECO:0007669"/>
    <property type="project" value="TreeGrafter"/>
</dbReference>
<dbReference type="Gene3D" id="3.30.920.20">
    <property type="entry name" value="Gas2-like domain"/>
    <property type="match status" value="1"/>
</dbReference>
<feature type="compositionally biased region" description="Polar residues" evidence="6">
    <location>
        <begin position="576"/>
        <end position="590"/>
    </location>
</feature>
<evidence type="ECO:0000313" key="9">
    <source>
        <dbReference type="EMBL" id="GCC22430.1"/>
    </source>
</evidence>
<dbReference type="PROSITE" id="PS51460">
    <property type="entry name" value="GAR"/>
    <property type="match status" value="1"/>
</dbReference>
<comment type="similarity">
    <text evidence="5">Belongs to the GAS2 family.</text>
</comment>
<evidence type="ECO:0008006" key="11">
    <source>
        <dbReference type="Google" id="ProtNLM"/>
    </source>
</evidence>
<evidence type="ECO:0000256" key="2">
    <source>
        <dbReference type="ARBA" id="ARBA00022490"/>
    </source>
</evidence>
<dbReference type="Pfam" id="PF00307">
    <property type="entry name" value="CH"/>
    <property type="match status" value="1"/>
</dbReference>
<name>A0A401RWA4_CHIPU</name>
<dbReference type="AlphaFoldDB" id="A0A401RWA4"/>
<dbReference type="Proteomes" id="UP000287033">
    <property type="component" value="Unassembled WGS sequence"/>
</dbReference>
<dbReference type="Gene3D" id="1.10.418.10">
    <property type="entry name" value="Calponin-like domain"/>
    <property type="match status" value="1"/>
</dbReference>
<feature type="region of interest" description="Disordered" evidence="6">
    <location>
        <begin position="363"/>
        <end position="517"/>
    </location>
</feature>
<dbReference type="PANTHER" id="PTHR46756">
    <property type="entry name" value="TRANSGELIN"/>
    <property type="match status" value="1"/>
</dbReference>
<dbReference type="InterPro" id="IPR036534">
    <property type="entry name" value="GAR_dom_sf"/>
</dbReference>
<dbReference type="EMBL" id="BEZZ01000011">
    <property type="protein sequence ID" value="GCC22430.1"/>
    <property type="molecule type" value="Genomic_DNA"/>
</dbReference>
<dbReference type="PANTHER" id="PTHR46756:SF7">
    <property type="entry name" value="GAS2-LIKE PROTEIN 3"/>
    <property type="match status" value="1"/>
</dbReference>
<dbReference type="GO" id="GO:0008017">
    <property type="term" value="F:microtubule binding"/>
    <property type="evidence" value="ECO:0007669"/>
    <property type="project" value="InterPro"/>
</dbReference>
<dbReference type="SUPFAM" id="SSF47576">
    <property type="entry name" value="Calponin-homology domain, CH-domain"/>
    <property type="match status" value="1"/>
</dbReference>
<dbReference type="InterPro" id="IPR036872">
    <property type="entry name" value="CH_dom_sf"/>
</dbReference>
<dbReference type="GO" id="GO:0051764">
    <property type="term" value="P:actin crosslink formation"/>
    <property type="evidence" value="ECO:0007669"/>
    <property type="project" value="TreeGrafter"/>
</dbReference>
<dbReference type="CDD" id="cd21269">
    <property type="entry name" value="CH_GAS2L3"/>
    <property type="match status" value="1"/>
</dbReference>
<feature type="region of interest" description="Disordered" evidence="6">
    <location>
        <begin position="303"/>
        <end position="338"/>
    </location>
</feature>
<comment type="caution">
    <text evidence="9">The sequence shown here is derived from an EMBL/GenBank/DDBJ whole genome shotgun (WGS) entry which is preliminary data.</text>
</comment>
<gene>
    <name evidence="9" type="ORF">chiPu_0000817</name>
</gene>
<feature type="domain" description="GAR" evidence="8">
    <location>
        <begin position="210"/>
        <end position="283"/>
    </location>
</feature>
<dbReference type="GO" id="GO:0005884">
    <property type="term" value="C:actin filament"/>
    <property type="evidence" value="ECO:0007669"/>
    <property type="project" value="TreeGrafter"/>
</dbReference>
<feature type="compositionally biased region" description="Low complexity" evidence="6">
    <location>
        <begin position="543"/>
        <end position="553"/>
    </location>
</feature>
<accession>A0A401RWA4</accession>
<keyword evidence="10" id="KW-1185">Reference proteome</keyword>
<dbReference type="Pfam" id="PF02187">
    <property type="entry name" value="GAS2"/>
    <property type="match status" value="1"/>
</dbReference>
<feature type="compositionally biased region" description="Polar residues" evidence="6">
    <location>
        <begin position="606"/>
        <end position="622"/>
    </location>
</feature>
<protein>
    <recommendedName>
        <fullName evidence="11">GAR domain-containing protein</fullName>
    </recommendedName>
</protein>
<sequence length="629" mass="68124">MALKKGLEMWFGDSPTCSRSPLIPRHGPGLADVTQYDQWLAVRHEASLVPMQEDLSIWLSGMLGKEVRAENFMAELDNGVVLCKLIGILQQKVKECGNREYQQHFTMRKVPCKTDAPSGSFFARDNTANFLSWCRAVGVDETYLFESEGLVLHKQPRQVCLCLLEIGRIVSRYGVEPPVLVKLEKEIELEETLLTTSEHLIPVESTKPCCQNKELHQAVKIIADDPPCKCSHRFSIEFLSEGRYRLGGKILFIRMLHGKHVMVRVGGGWDTLQGFLLKHDPCRVLHFTMLEERIMAFEKGVSHDSGNTPNLLAKSSKLPPTMNLPPGIKMSQPLAARPGSPCMPSWPMSKVASAHCRCPSSPVLLSKSGSRPASAESGHSSRAVPGSSSRGAKCLAAGSQLSSRPPQSPANQPKGMTQPGRSKEVQPSAKLHRTPSKAPGDHLQSRSGKCLSDPDTGPKLTPKVPVKSALVSSTSVAPGSLQTPGKRTQPTGLTSPSASKRPLTPARGPVPGSMPIPRALDFAQRNLVSTTRDSPRTEKNQKASAKTPSSNNKKPPRNPTPAPRTPLAVVKLPQSKVVTPQSPRIQSPVTKPSPKVVKGESCLGKQPQSNKKSASVASSTPLRNLAAKC</sequence>
<evidence type="ECO:0000256" key="1">
    <source>
        <dbReference type="ARBA" id="ARBA00004245"/>
    </source>
</evidence>
<dbReference type="OMA" id="ANTGQCR"/>
<evidence type="ECO:0000256" key="5">
    <source>
        <dbReference type="ARBA" id="ARBA00038441"/>
    </source>
</evidence>
<organism evidence="9 10">
    <name type="scientific">Chiloscyllium punctatum</name>
    <name type="common">Brownbanded bambooshark</name>
    <name type="synonym">Hemiscyllium punctatum</name>
    <dbReference type="NCBI Taxonomy" id="137246"/>
    <lineage>
        <taxon>Eukaryota</taxon>
        <taxon>Metazoa</taxon>
        <taxon>Chordata</taxon>
        <taxon>Craniata</taxon>
        <taxon>Vertebrata</taxon>
        <taxon>Chondrichthyes</taxon>
        <taxon>Elasmobranchii</taxon>
        <taxon>Galeomorphii</taxon>
        <taxon>Galeoidea</taxon>
        <taxon>Orectolobiformes</taxon>
        <taxon>Hemiscylliidae</taxon>
        <taxon>Chiloscyllium</taxon>
    </lineage>
</organism>
<reference evidence="9 10" key="1">
    <citation type="journal article" date="2018" name="Nat. Ecol. Evol.">
        <title>Shark genomes provide insights into elasmobranch evolution and the origin of vertebrates.</title>
        <authorList>
            <person name="Hara Y"/>
            <person name="Yamaguchi K"/>
            <person name="Onimaru K"/>
            <person name="Kadota M"/>
            <person name="Koyanagi M"/>
            <person name="Keeley SD"/>
            <person name="Tatsumi K"/>
            <person name="Tanaka K"/>
            <person name="Motone F"/>
            <person name="Kageyama Y"/>
            <person name="Nozu R"/>
            <person name="Adachi N"/>
            <person name="Nishimura O"/>
            <person name="Nakagawa R"/>
            <person name="Tanegashima C"/>
            <person name="Kiyatake I"/>
            <person name="Matsumoto R"/>
            <person name="Murakumo K"/>
            <person name="Nishida K"/>
            <person name="Terakita A"/>
            <person name="Kuratani S"/>
            <person name="Sato K"/>
            <person name="Hyodo S Kuraku.S."/>
        </authorList>
    </citation>
    <scope>NUCLEOTIDE SEQUENCE [LARGE SCALE GENOMIC DNA]</scope>
</reference>
<dbReference type="PROSITE" id="PS50021">
    <property type="entry name" value="CH"/>
    <property type="match status" value="1"/>
</dbReference>
<keyword evidence="4" id="KW-0206">Cytoskeleton</keyword>
<dbReference type="SMART" id="SM00243">
    <property type="entry name" value="GAS2"/>
    <property type="match status" value="1"/>
</dbReference>
<dbReference type="SUPFAM" id="SSF143575">
    <property type="entry name" value="GAS2 domain-like"/>
    <property type="match status" value="1"/>
</dbReference>
<dbReference type="InterPro" id="IPR001715">
    <property type="entry name" value="CH_dom"/>
</dbReference>
<keyword evidence="3" id="KW-0597">Phosphoprotein</keyword>
<dbReference type="STRING" id="137246.A0A401RWA4"/>